<dbReference type="CDD" id="cd06089">
    <property type="entry name" value="KOW_RPL26"/>
    <property type="match status" value="1"/>
</dbReference>
<comment type="similarity">
    <text evidence="1">Belongs to the universal ribosomal protein uL24 family.</text>
</comment>
<evidence type="ECO:0000256" key="2">
    <source>
        <dbReference type="ARBA" id="ARBA00022980"/>
    </source>
</evidence>
<organism evidence="5">
    <name type="scientific">hydrothermal vent metagenome</name>
    <dbReference type="NCBI Taxonomy" id="652676"/>
    <lineage>
        <taxon>unclassified sequences</taxon>
        <taxon>metagenomes</taxon>
        <taxon>ecological metagenomes</taxon>
    </lineage>
</organism>
<gene>
    <name evidence="5" type="ORF">MNBD_NITROSPINAE04-2028</name>
</gene>
<dbReference type="SUPFAM" id="SSF50104">
    <property type="entry name" value="Translation proteins SH3-like domain"/>
    <property type="match status" value="1"/>
</dbReference>
<dbReference type="Pfam" id="PF00467">
    <property type="entry name" value="KOW"/>
    <property type="match status" value="1"/>
</dbReference>
<dbReference type="InterPro" id="IPR057264">
    <property type="entry name" value="Ribosomal_uL24_C"/>
</dbReference>
<evidence type="ECO:0000313" key="5">
    <source>
        <dbReference type="EMBL" id="VAX15516.1"/>
    </source>
</evidence>
<dbReference type="Pfam" id="PF17136">
    <property type="entry name" value="ribosomal_L24"/>
    <property type="match status" value="1"/>
</dbReference>
<sequence length="114" mass="12716">MMSGTARRKMRIKKGDIVIVTAGAEKGKRGKVIEAIPSEGRVLIEKVNIIKRHQRPTQQQRQGGIIEREGKLSASNVQIFCSKCDRAVKMGVKRLKDGKKVRICRKCGDMLDLG</sequence>
<evidence type="ECO:0000256" key="1">
    <source>
        <dbReference type="ARBA" id="ARBA00010618"/>
    </source>
</evidence>
<evidence type="ECO:0000256" key="3">
    <source>
        <dbReference type="ARBA" id="ARBA00023274"/>
    </source>
</evidence>
<dbReference type="InterPro" id="IPR005824">
    <property type="entry name" value="KOW"/>
</dbReference>
<dbReference type="AlphaFoldDB" id="A0A3B1BB55"/>
<accession>A0A3B1BB55</accession>
<dbReference type="HAMAP" id="MF_01326_B">
    <property type="entry name" value="Ribosomal_uL24_B"/>
    <property type="match status" value="1"/>
</dbReference>
<keyword evidence="3" id="KW-0687">Ribonucleoprotein</keyword>
<dbReference type="SMART" id="SM00739">
    <property type="entry name" value="KOW"/>
    <property type="match status" value="1"/>
</dbReference>
<dbReference type="GO" id="GO:1990904">
    <property type="term" value="C:ribonucleoprotein complex"/>
    <property type="evidence" value="ECO:0007669"/>
    <property type="project" value="UniProtKB-KW"/>
</dbReference>
<dbReference type="GO" id="GO:0006412">
    <property type="term" value="P:translation"/>
    <property type="evidence" value="ECO:0007669"/>
    <property type="project" value="InterPro"/>
</dbReference>
<dbReference type="Gene3D" id="2.30.30.30">
    <property type="match status" value="1"/>
</dbReference>
<proteinExistence type="inferred from homology"/>
<dbReference type="InterPro" id="IPR003256">
    <property type="entry name" value="Ribosomal_uL24"/>
</dbReference>
<dbReference type="InterPro" id="IPR041988">
    <property type="entry name" value="Ribosomal_uL24_KOW"/>
</dbReference>
<reference evidence="5" key="1">
    <citation type="submission" date="2018-06" db="EMBL/GenBank/DDBJ databases">
        <authorList>
            <person name="Zhirakovskaya E."/>
        </authorList>
    </citation>
    <scope>NUCLEOTIDE SEQUENCE</scope>
</reference>
<dbReference type="InterPro" id="IPR008991">
    <property type="entry name" value="Translation_prot_SH3-like_sf"/>
</dbReference>
<dbReference type="PANTHER" id="PTHR12903">
    <property type="entry name" value="MITOCHONDRIAL RIBOSOMAL PROTEIN L24"/>
    <property type="match status" value="1"/>
</dbReference>
<dbReference type="EMBL" id="UOGA01000040">
    <property type="protein sequence ID" value="VAX15516.1"/>
    <property type="molecule type" value="Genomic_DNA"/>
</dbReference>
<keyword evidence="2 5" id="KW-0689">Ribosomal protein</keyword>
<evidence type="ECO:0000259" key="4">
    <source>
        <dbReference type="SMART" id="SM00739"/>
    </source>
</evidence>
<dbReference type="NCBIfam" id="TIGR01079">
    <property type="entry name" value="rplX_bact"/>
    <property type="match status" value="1"/>
</dbReference>
<dbReference type="GO" id="GO:0003723">
    <property type="term" value="F:RNA binding"/>
    <property type="evidence" value="ECO:0007669"/>
    <property type="project" value="InterPro"/>
</dbReference>
<dbReference type="GO" id="GO:0003735">
    <property type="term" value="F:structural constituent of ribosome"/>
    <property type="evidence" value="ECO:0007669"/>
    <property type="project" value="InterPro"/>
</dbReference>
<name>A0A3B1BB55_9ZZZZ</name>
<protein>
    <submittedName>
        <fullName evidence="5">LSU ribosomal protein L24p (L26e)</fullName>
    </submittedName>
</protein>
<feature type="domain" description="KOW" evidence="4">
    <location>
        <begin position="11"/>
        <end position="38"/>
    </location>
</feature>
<dbReference type="GO" id="GO:0005840">
    <property type="term" value="C:ribosome"/>
    <property type="evidence" value="ECO:0007669"/>
    <property type="project" value="UniProtKB-KW"/>
</dbReference>
<dbReference type="InterPro" id="IPR014722">
    <property type="entry name" value="Rib_uL2_dom2"/>
</dbReference>